<evidence type="ECO:0000256" key="1">
    <source>
        <dbReference type="SAM" id="MobiDB-lite"/>
    </source>
</evidence>
<feature type="signal peptide" evidence="2">
    <location>
        <begin position="1"/>
        <end position="25"/>
    </location>
</feature>
<keyword evidence="5" id="KW-1185">Reference proteome</keyword>
<name>A0A934SZ08_9BURK</name>
<dbReference type="RefSeq" id="WP_200592344.1">
    <property type="nucleotide sequence ID" value="NZ_JAEPBG010000005.1"/>
</dbReference>
<organism evidence="4 5">
    <name type="scientific">Noviherbaspirillum pedocola</name>
    <dbReference type="NCBI Taxonomy" id="2801341"/>
    <lineage>
        <taxon>Bacteria</taxon>
        <taxon>Pseudomonadati</taxon>
        <taxon>Pseudomonadota</taxon>
        <taxon>Betaproteobacteria</taxon>
        <taxon>Burkholderiales</taxon>
        <taxon>Oxalobacteraceae</taxon>
        <taxon>Noviherbaspirillum</taxon>
    </lineage>
</organism>
<feature type="chain" id="PRO_5036773055" evidence="2">
    <location>
        <begin position="26"/>
        <end position="204"/>
    </location>
</feature>
<feature type="domain" description="DUF4142" evidence="3">
    <location>
        <begin position="56"/>
        <end position="191"/>
    </location>
</feature>
<dbReference type="Gene3D" id="1.20.1260.10">
    <property type="match status" value="1"/>
</dbReference>
<evidence type="ECO:0000313" key="5">
    <source>
        <dbReference type="Proteomes" id="UP000622890"/>
    </source>
</evidence>
<dbReference type="Pfam" id="PF13628">
    <property type="entry name" value="DUF4142"/>
    <property type="match status" value="1"/>
</dbReference>
<dbReference type="Proteomes" id="UP000622890">
    <property type="component" value="Unassembled WGS sequence"/>
</dbReference>
<gene>
    <name evidence="4" type="ORF">JJB74_13120</name>
</gene>
<evidence type="ECO:0000256" key="2">
    <source>
        <dbReference type="SAM" id="SignalP"/>
    </source>
</evidence>
<sequence>MNKTVLLKRMAACASLAMLFSAAQAQTGTGTATDAGTSTGAATSAASKGASKMSAADQRYMKDIAQSNLAEIAASKIALENGQAQQVKDFAQKMIDDHTQAENELQTLAQSKGVQLPTEPDAKHRALAKMMSGLKGEAFDRRYMKETGLTDHQKTAKLLHKVADKAKDPDLKAYAQKTLGPVEQHLAMAQDETSKRGQRPGSAK</sequence>
<feature type="region of interest" description="Disordered" evidence="1">
    <location>
        <begin position="29"/>
        <end position="49"/>
    </location>
</feature>
<dbReference type="AlphaFoldDB" id="A0A934SZ08"/>
<keyword evidence="2" id="KW-0732">Signal</keyword>
<comment type="caution">
    <text evidence="4">The sequence shown here is derived from an EMBL/GenBank/DDBJ whole genome shotgun (WGS) entry which is preliminary data.</text>
</comment>
<dbReference type="PANTHER" id="PTHR38593:SF1">
    <property type="entry name" value="BLR2558 PROTEIN"/>
    <property type="match status" value="1"/>
</dbReference>
<dbReference type="InterPro" id="IPR012347">
    <property type="entry name" value="Ferritin-like"/>
</dbReference>
<feature type="region of interest" description="Disordered" evidence="1">
    <location>
        <begin position="178"/>
        <end position="204"/>
    </location>
</feature>
<dbReference type="InterPro" id="IPR025419">
    <property type="entry name" value="DUF4142"/>
</dbReference>
<proteinExistence type="predicted"/>
<accession>A0A934SZ08</accession>
<evidence type="ECO:0000259" key="3">
    <source>
        <dbReference type="Pfam" id="PF13628"/>
    </source>
</evidence>
<dbReference type="PANTHER" id="PTHR38593">
    <property type="entry name" value="BLR2558 PROTEIN"/>
    <property type="match status" value="1"/>
</dbReference>
<dbReference type="EMBL" id="JAEPBG010000005">
    <property type="protein sequence ID" value="MBK4735557.1"/>
    <property type="molecule type" value="Genomic_DNA"/>
</dbReference>
<reference evidence="4" key="1">
    <citation type="submission" date="2021-01" db="EMBL/GenBank/DDBJ databases">
        <title>Genome sequence of strain Noviherbaspirillum sp. DKR-6.</title>
        <authorList>
            <person name="Chaudhary D.K."/>
        </authorList>
    </citation>
    <scope>NUCLEOTIDE SEQUENCE</scope>
    <source>
        <strain evidence="4">DKR-6</strain>
    </source>
</reference>
<evidence type="ECO:0000313" key="4">
    <source>
        <dbReference type="EMBL" id="MBK4735557.1"/>
    </source>
</evidence>
<protein>
    <submittedName>
        <fullName evidence="4">DUF4142 domain-containing protein</fullName>
    </submittedName>
</protein>